<dbReference type="EMBL" id="JAYGJQ010000002">
    <property type="protein sequence ID" value="MEA9357318.1"/>
    <property type="molecule type" value="Genomic_DNA"/>
</dbReference>
<keyword evidence="1" id="KW-0732">Signal</keyword>
<organism evidence="2 3">
    <name type="scientific">Bacteriovorax antarcticus</name>
    <dbReference type="NCBI Taxonomy" id="3088717"/>
    <lineage>
        <taxon>Bacteria</taxon>
        <taxon>Pseudomonadati</taxon>
        <taxon>Bdellovibrionota</taxon>
        <taxon>Bacteriovoracia</taxon>
        <taxon>Bacteriovoracales</taxon>
        <taxon>Bacteriovoracaceae</taxon>
        <taxon>Bacteriovorax</taxon>
    </lineage>
</organism>
<evidence type="ECO:0000313" key="2">
    <source>
        <dbReference type="EMBL" id="MEA9357318.1"/>
    </source>
</evidence>
<evidence type="ECO:0000256" key="1">
    <source>
        <dbReference type="SAM" id="SignalP"/>
    </source>
</evidence>
<protein>
    <submittedName>
        <fullName evidence="2">Uncharacterized protein</fullName>
    </submittedName>
</protein>
<feature type="signal peptide" evidence="1">
    <location>
        <begin position="1"/>
        <end position="20"/>
    </location>
</feature>
<feature type="chain" id="PRO_5046512057" evidence="1">
    <location>
        <begin position="21"/>
        <end position="393"/>
    </location>
</feature>
<dbReference type="PROSITE" id="PS51257">
    <property type="entry name" value="PROKAR_LIPOPROTEIN"/>
    <property type="match status" value="1"/>
</dbReference>
<reference evidence="2 3" key="1">
    <citation type="submission" date="2023-11" db="EMBL/GenBank/DDBJ databases">
        <title>A Novel Polar Bacteriovorax (B. antarcticus) Isolated from the Biocrust in Antarctica.</title>
        <authorList>
            <person name="Mun W."/>
            <person name="Choi S.Y."/>
            <person name="Mitchell R.J."/>
        </authorList>
    </citation>
    <scope>NUCLEOTIDE SEQUENCE [LARGE SCALE GENOMIC DNA]</scope>
    <source>
        <strain evidence="2 3">PP10</strain>
    </source>
</reference>
<dbReference type="RefSeq" id="WP_323577274.1">
    <property type="nucleotide sequence ID" value="NZ_JAYGJQ010000002.1"/>
</dbReference>
<comment type="caution">
    <text evidence="2">The sequence shown here is derived from an EMBL/GenBank/DDBJ whole genome shotgun (WGS) entry which is preliminary data.</text>
</comment>
<gene>
    <name evidence="2" type="ORF">SHI21_13920</name>
</gene>
<sequence length="393" mass="44679">MKTSLLSLLFILLLSSCSHIQPNVESVNERSVASERCDELVALFFNKNIVALEIPSTSLLGQNKNLIQRMDGIRLSSIDYGQYYQDFFTLNKRPPTLRDALTYIEGIKRKTINNYDLLISDLQQLPNSKSPEVQLFIQEVSKVKSKVSQGKSIKQYDLELIASYEKGKTTIPNLDTVIPIDDDVTGTQVDQVFFQYLRVVDTLSDFQGGYGELMGMATSKEKVLMRGMRFDKAGPSNPITERAIAEKVNALEVKVSKMTNEEIIEFINPHKEGLFREAYRFLEENHFSMDQRQIVISKIFKMIRSKEIDLITENNQGVVTWVEVKAYNKPINMRLLNHGTKSILDQLIEHKALRDILGLEASVKLRFVSSISIINDEAIKAIEQIGYEVVSAK</sequence>
<evidence type="ECO:0000313" key="3">
    <source>
        <dbReference type="Proteomes" id="UP001302274"/>
    </source>
</evidence>
<accession>A0ABU5VW81</accession>
<dbReference type="Proteomes" id="UP001302274">
    <property type="component" value="Unassembled WGS sequence"/>
</dbReference>
<keyword evidence="3" id="KW-1185">Reference proteome</keyword>
<name>A0ABU5VW81_9BACT</name>
<proteinExistence type="predicted"/>